<accession>A0AAW2MGT4</accession>
<name>A0AAW2MGT4_SESRA</name>
<proteinExistence type="predicted"/>
<organism evidence="2">
    <name type="scientific">Sesamum radiatum</name>
    <name type="common">Black benniseed</name>
    <dbReference type="NCBI Taxonomy" id="300843"/>
    <lineage>
        <taxon>Eukaryota</taxon>
        <taxon>Viridiplantae</taxon>
        <taxon>Streptophyta</taxon>
        <taxon>Embryophyta</taxon>
        <taxon>Tracheophyta</taxon>
        <taxon>Spermatophyta</taxon>
        <taxon>Magnoliopsida</taxon>
        <taxon>eudicotyledons</taxon>
        <taxon>Gunneridae</taxon>
        <taxon>Pentapetalae</taxon>
        <taxon>asterids</taxon>
        <taxon>lamiids</taxon>
        <taxon>Lamiales</taxon>
        <taxon>Pedaliaceae</taxon>
        <taxon>Sesamum</taxon>
    </lineage>
</organism>
<reference evidence="2" key="2">
    <citation type="journal article" date="2024" name="Plant">
        <title>Genomic evolution and insights into agronomic trait innovations of Sesamum species.</title>
        <authorList>
            <person name="Miao H."/>
            <person name="Wang L."/>
            <person name="Qu L."/>
            <person name="Liu H."/>
            <person name="Sun Y."/>
            <person name="Le M."/>
            <person name="Wang Q."/>
            <person name="Wei S."/>
            <person name="Zheng Y."/>
            <person name="Lin W."/>
            <person name="Duan Y."/>
            <person name="Cao H."/>
            <person name="Xiong S."/>
            <person name="Wang X."/>
            <person name="Wei L."/>
            <person name="Li C."/>
            <person name="Ma Q."/>
            <person name="Ju M."/>
            <person name="Zhao R."/>
            <person name="Li G."/>
            <person name="Mu C."/>
            <person name="Tian Q."/>
            <person name="Mei H."/>
            <person name="Zhang T."/>
            <person name="Gao T."/>
            <person name="Zhang H."/>
        </authorList>
    </citation>
    <scope>NUCLEOTIDE SEQUENCE</scope>
    <source>
        <strain evidence="2">G02</strain>
    </source>
</reference>
<dbReference type="EMBL" id="JACGWJ010000022">
    <property type="protein sequence ID" value="KAL0329336.1"/>
    <property type="molecule type" value="Genomic_DNA"/>
</dbReference>
<sequence length="177" mass="20273">MAKPKRIMLAITAWYDYKIWQMDVKTVFLDGFVEEEIYMDQPEGFTVIGEEQKDLGEAFYILGIKIFGDISKRIVGMTQNSNVEKVLKRFKMEHSEREFLLMRHGVKLFKKQSPKTDEKLKRMLDVPCASAVGNIHGELILEGYSDASFQSDDDDAISRSGFVFKLNGGMVAWKSSK</sequence>
<evidence type="ECO:0000259" key="1">
    <source>
        <dbReference type="Pfam" id="PF07727"/>
    </source>
</evidence>
<dbReference type="AlphaFoldDB" id="A0AAW2MGT4"/>
<protein>
    <recommendedName>
        <fullName evidence="1">Reverse transcriptase Ty1/copia-type domain-containing protein</fullName>
    </recommendedName>
</protein>
<gene>
    <name evidence="2" type="ORF">Sradi_4920300</name>
</gene>
<feature type="domain" description="Reverse transcriptase Ty1/copia-type" evidence="1">
    <location>
        <begin position="6"/>
        <end position="94"/>
    </location>
</feature>
<dbReference type="Pfam" id="PF07727">
    <property type="entry name" value="RVT_2"/>
    <property type="match status" value="1"/>
</dbReference>
<evidence type="ECO:0000313" key="2">
    <source>
        <dbReference type="EMBL" id="KAL0329336.1"/>
    </source>
</evidence>
<comment type="caution">
    <text evidence="2">The sequence shown here is derived from an EMBL/GenBank/DDBJ whole genome shotgun (WGS) entry which is preliminary data.</text>
</comment>
<dbReference type="InterPro" id="IPR013103">
    <property type="entry name" value="RVT_2"/>
</dbReference>
<reference evidence="2" key="1">
    <citation type="submission" date="2020-06" db="EMBL/GenBank/DDBJ databases">
        <authorList>
            <person name="Li T."/>
            <person name="Hu X."/>
            <person name="Zhang T."/>
            <person name="Song X."/>
            <person name="Zhang H."/>
            <person name="Dai N."/>
            <person name="Sheng W."/>
            <person name="Hou X."/>
            <person name="Wei L."/>
        </authorList>
    </citation>
    <scope>NUCLEOTIDE SEQUENCE</scope>
    <source>
        <strain evidence="2">G02</strain>
        <tissue evidence="2">Leaf</tissue>
    </source>
</reference>